<dbReference type="Proteomes" id="UP000247673">
    <property type="component" value="Unassembled WGS sequence"/>
</dbReference>
<feature type="transmembrane region" description="Helical" evidence="5">
    <location>
        <begin position="230"/>
        <end position="247"/>
    </location>
</feature>
<proteinExistence type="predicted"/>
<accession>A0A2V4EBG9</accession>
<dbReference type="RefSeq" id="WP_110447715.1">
    <property type="nucleotide sequence ID" value="NZ_CP132381.1"/>
</dbReference>
<sequence>MNSRIENSKKTIVLTSILLAVFVVPTSISGTAIALPFIGANLSANSTSLQWIVNSFNLTFACFTLLWGAFADNFGHKRVFIIGAMVYTIASLLSSISINPLMLDIARGFAGVGGAAIFSCGSAILIKTFSGEKRTKAFAFFGTTAGLGITFGPTISGFLLDIFSWRAIFILHTVVLTIVISMTPAITKDSLNKYKTPFDKIGSIIFTIALFLLMLLISNSTEQGGVNLKTLLLIAMTILLVFTFVIYEKSITNPVLNLNLLKNKKYMGLILVPVVASFSFVTLLTYYPSYLTGVMQFSPTYAGIIMITLTVPVLFCPLLAGKIVSCGISAISIIIVSLALMILGAILLFFGGGVDGLIYLICLALFMIGTGMGLTAGLVDGLALSCVNPDQTGMAAGLLNTFRLGSEAIAVALYGSLLSVKLNDVLPNLLIKYSSSVDEINDWITSVASGNLALPLSNIPTDMQSIMLSDIIGSYHKAFNGTLIILTIISVIISLFCLLLLKIKENLD</sequence>
<dbReference type="PANTHER" id="PTHR42718:SF49">
    <property type="entry name" value="EXPORT PROTEIN"/>
    <property type="match status" value="1"/>
</dbReference>
<feature type="transmembrane region" description="Helical" evidence="5">
    <location>
        <begin position="300"/>
        <end position="320"/>
    </location>
</feature>
<comment type="caution">
    <text evidence="7">The sequence shown here is derived from an EMBL/GenBank/DDBJ whole genome shotgun (WGS) entry which is preliminary data.</text>
</comment>
<dbReference type="Pfam" id="PF07690">
    <property type="entry name" value="MFS_1"/>
    <property type="match status" value="1"/>
</dbReference>
<feature type="transmembrane region" description="Helical" evidence="5">
    <location>
        <begin position="165"/>
        <end position="186"/>
    </location>
</feature>
<comment type="subcellular location">
    <subcellularLocation>
        <location evidence="1">Membrane</location>
        <topology evidence="1">Multi-pass membrane protein</topology>
    </subcellularLocation>
</comment>
<evidence type="ECO:0000313" key="8">
    <source>
        <dbReference type="Proteomes" id="UP000247673"/>
    </source>
</evidence>
<dbReference type="GO" id="GO:0016020">
    <property type="term" value="C:membrane"/>
    <property type="evidence" value="ECO:0007669"/>
    <property type="project" value="UniProtKB-SubCell"/>
</dbReference>
<keyword evidence="3 5" id="KW-1133">Transmembrane helix</keyword>
<dbReference type="OrthoDB" id="2412976at2"/>
<feature type="transmembrane region" description="Helical" evidence="5">
    <location>
        <begin position="51"/>
        <end position="70"/>
    </location>
</feature>
<dbReference type="InterPro" id="IPR011701">
    <property type="entry name" value="MFS"/>
</dbReference>
<dbReference type="AlphaFoldDB" id="A0A2V4EBG9"/>
<feature type="transmembrane region" description="Helical" evidence="5">
    <location>
        <begin position="12"/>
        <end position="39"/>
    </location>
</feature>
<dbReference type="EMBL" id="QGLO01000004">
    <property type="protein sequence ID" value="PXY91783.1"/>
    <property type="molecule type" value="Genomic_DNA"/>
</dbReference>
<dbReference type="InterPro" id="IPR020846">
    <property type="entry name" value="MFS_dom"/>
</dbReference>
<organism evidence="7 8">
    <name type="scientific">Gilliamella apis</name>
    <dbReference type="NCBI Taxonomy" id="1970738"/>
    <lineage>
        <taxon>Bacteria</taxon>
        <taxon>Pseudomonadati</taxon>
        <taxon>Pseudomonadota</taxon>
        <taxon>Gammaproteobacteria</taxon>
        <taxon>Orbales</taxon>
        <taxon>Orbaceae</taxon>
        <taxon>Gilliamella</taxon>
    </lineage>
</organism>
<keyword evidence="8" id="KW-1185">Reference proteome</keyword>
<reference evidence="7 8" key="1">
    <citation type="submission" date="2018-05" db="EMBL/GenBank/DDBJ databases">
        <title>Reference genomes for bee gut microbiota database.</title>
        <authorList>
            <person name="Ellegaard K.M."/>
        </authorList>
    </citation>
    <scope>NUCLEOTIDE SEQUENCE [LARGE SCALE GENOMIC DNA]</scope>
    <source>
        <strain evidence="7 8">ESL0172</strain>
    </source>
</reference>
<feature type="transmembrane region" description="Helical" evidence="5">
    <location>
        <begin position="327"/>
        <end position="351"/>
    </location>
</feature>
<dbReference type="CDD" id="cd17321">
    <property type="entry name" value="MFS_MMR_MDR_like"/>
    <property type="match status" value="1"/>
</dbReference>
<dbReference type="PROSITE" id="PS50850">
    <property type="entry name" value="MFS"/>
    <property type="match status" value="1"/>
</dbReference>
<feature type="transmembrane region" description="Helical" evidence="5">
    <location>
        <begin position="138"/>
        <end position="159"/>
    </location>
</feature>
<evidence type="ECO:0000256" key="3">
    <source>
        <dbReference type="ARBA" id="ARBA00022989"/>
    </source>
</evidence>
<dbReference type="Gene3D" id="1.20.1250.20">
    <property type="entry name" value="MFS general substrate transporter like domains"/>
    <property type="match status" value="1"/>
</dbReference>
<keyword evidence="2 5" id="KW-0812">Transmembrane</keyword>
<feature type="transmembrane region" description="Helical" evidence="5">
    <location>
        <begin position="357"/>
        <end position="383"/>
    </location>
</feature>
<evidence type="ECO:0000256" key="2">
    <source>
        <dbReference type="ARBA" id="ARBA00022692"/>
    </source>
</evidence>
<feature type="transmembrane region" description="Helical" evidence="5">
    <location>
        <begin position="268"/>
        <end position="288"/>
    </location>
</feature>
<keyword evidence="4 5" id="KW-0472">Membrane</keyword>
<dbReference type="PRINTS" id="PR01036">
    <property type="entry name" value="TCRTETB"/>
</dbReference>
<feature type="domain" description="Major facilitator superfamily (MFS) profile" evidence="6">
    <location>
        <begin position="13"/>
        <end position="505"/>
    </location>
</feature>
<dbReference type="PANTHER" id="PTHR42718">
    <property type="entry name" value="MAJOR FACILITATOR SUPERFAMILY MULTIDRUG TRANSPORTER MFSC"/>
    <property type="match status" value="1"/>
</dbReference>
<dbReference type="InterPro" id="IPR036259">
    <property type="entry name" value="MFS_trans_sf"/>
</dbReference>
<evidence type="ECO:0000256" key="5">
    <source>
        <dbReference type="SAM" id="Phobius"/>
    </source>
</evidence>
<feature type="transmembrane region" description="Helical" evidence="5">
    <location>
        <begin position="198"/>
        <end position="218"/>
    </location>
</feature>
<dbReference type="Gene3D" id="1.20.1720.10">
    <property type="entry name" value="Multidrug resistance protein D"/>
    <property type="match status" value="1"/>
</dbReference>
<feature type="transmembrane region" description="Helical" evidence="5">
    <location>
        <begin position="79"/>
        <end position="99"/>
    </location>
</feature>
<dbReference type="SUPFAM" id="SSF103473">
    <property type="entry name" value="MFS general substrate transporter"/>
    <property type="match status" value="1"/>
</dbReference>
<evidence type="ECO:0000256" key="1">
    <source>
        <dbReference type="ARBA" id="ARBA00004141"/>
    </source>
</evidence>
<evidence type="ECO:0000256" key="4">
    <source>
        <dbReference type="ARBA" id="ARBA00023136"/>
    </source>
</evidence>
<feature type="transmembrane region" description="Helical" evidence="5">
    <location>
        <begin position="478"/>
        <end position="501"/>
    </location>
</feature>
<gene>
    <name evidence="7" type="ORF">DKK78_05555</name>
</gene>
<evidence type="ECO:0000259" key="6">
    <source>
        <dbReference type="PROSITE" id="PS50850"/>
    </source>
</evidence>
<evidence type="ECO:0000313" key="7">
    <source>
        <dbReference type="EMBL" id="PXY91783.1"/>
    </source>
</evidence>
<dbReference type="GO" id="GO:0022857">
    <property type="term" value="F:transmembrane transporter activity"/>
    <property type="evidence" value="ECO:0007669"/>
    <property type="project" value="InterPro"/>
</dbReference>
<protein>
    <submittedName>
        <fullName evidence="7">MFS transporter</fullName>
    </submittedName>
</protein>
<name>A0A2V4EBG9_9GAMM</name>